<protein>
    <recommendedName>
        <fullName evidence="3">M23ase beta-sheet core domain-containing protein</fullName>
    </recommendedName>
</protein>
<dbReference type="SUPFAM" id="SSF51261">
    <property type="entry name" value="Duplicated hybrid motif"/>
    <property type="match status" value="1"/>
</dbReference>
<dbReference type="Gene3D" id="6.10.250.3150">
    <property type="match status" value="1"/>
</dbReference>
<dbReference type="STRING" id="1817821.A2717_04515"/>
<dbReference type="Gene3D" id="2.70.70.10">
    <property type="entry name" value="Glucose Permease (Domain IIA)"/>
    <property type="match status" value="1"/>
</dbReference>
<dbReference type="EMBL" id="MFEH01000004">
    <property type="protein sequence ID" value="OGE73867.1"/>
    <property type="molecule type" value="Genomic_DNA"/>
</dbReference>
<evidence type="ECO:0000256" key="1">
    <source>
        <dbReference type="SAM" id="Coils"/>
    </source>
</evidence>
<dbReference type="PANTHER" id="PTHR21666:SF286">
    <property type="entry name" value="LIPOPROTEIN NLPD"/>
    <property type="match status" value="1"/>
</dbReference>
<evidence type="ECO:0000313" key="4">
    <source>
        <dbReference type="EMBL" id="OGE73867.1"/>
    </source>
</evidence>
<keyword evidence="2" id="KW-0732">Signal</keyword>
<dbReference type="AlphaFoldDB" id="A0A1F5N886"/>
<feature type="coiled-coil region" evidence="1">
    <location>
        <begin position="166"/>
        <end position="260"/>
    </location>
</feature>
<proteinExistence type="predicted"/>
<feature type="domain" description="M23ase beta-sheet core" evidence="3">
    <location>
        <begin position="301"/>
        <end position="401"/>
    </location>
</feature>
<feature type="signal peptide" evidence="2">
    <location>
        <begin position="1"/>
        <end position="33"/>
    </location>
</feature>
<comment type="caution">
    <text evidence="4">The sequence shown here is derived from an EMBL/GenBank/DDBJ whole genome shotgun (WGS) entry which is preliminary data.</text>
</comment>
<feature type="coiled-coil region" evidence="1">
    <location>
        <begin position="40"/>
        <end position="109"/>
    </location>
</feature>
<evidence type="ECO:0000256" key="2">
    <source>
        <dbReference type="SAM" id="SignalP"/>
    </source>
</evidence>
<gene>
    <name evidence="4" type="ORF">A2717_04515</name>
</gene>
<keyword evidence="1" id="KW-0175">Coiled coil</keyword>
<dbReference type="PANTHER" id="PTHR21666">
    <property type="entry name" value="PEPTIDASE-RELATED"/>
    <property type="match status" value="1"/>
</dbReference>
<dbReference type="Pfam" id="PF01551">
    <property type="entry name" value="Peptidase_M23"/>
    <property type="match status" value="1"/>
</dbReference>
<accession>A0A1F5N886</accession>
<evidence type="ECO:0000259" key="3">
    <source>
        <dbReference type="Pfam" id="PF01551"/>
    </source>
</evidence>
<reference evidence="4 5" key="1">
    <citation type="journal article" date="2016" name="Nat. Commun.">
        <title>Thousands of microbial genomes shed light on interconnected biogeochemical processes in an aquifer system.</title>
        <authorList>
            <person name="Anantharaman K."/>
            <person name="Brown C.T."/>
            <person name="Hug L.A."/>
            <person name="Sharon I."/>
            <person name="Castelle C.J."/>
            <person name="Probst A.J."/>
            <person name="Thomas B.C."/>
            <person name="Singh A."/>
            <person name="Wilkins M.J."/>
            <person name="Karaoz U."/>
            <person name="Brodie E.L."/>
            <person name="Williams K.H."/>
            <person name="Hubbard S.S."/>
            <person name="Banfield J.F."/>
        </authorList>
    </citation>
    <scope>NUCLEOTIDE SEQUENCE [LARGE SCALE GENOMIC DNA]</scope>
</reference>
<dbReference type="InterPro" id="IPR050570">
    <property type="entry name" value="Cell_wall_metabolism_enzyme"/>
</dbReference>
<evidence type="ECO:0000313" key="5">
    <source>
        <dbReference type="Proteomes" id="UP000177610"/>
    </source>
</evidence>
<sequence length="435" mass="48323">MFYKNSKQNTNKIKTLFSALLIASVVIIMSVNPHTTAQTADELQKQKADKQAKLADIERKIGQYQTEIKEVQAEAKTLANQIKSLNLEIAQTEAQIEVTETKIEVTNIEIADVTDKIIQTQADIKDQKTILKALIADINDMDQRSPLEIALENDNFDQFLDQVQYISTIQQQSQETLTKIKQLEAELEIRQAALKSEKAKLDQLRESLDLAKTSLVGQQRAKQQVLDQTRGQERAFQRLLTEQEKLEDALEKEINDLDSQIAAKLGKSRLKAERGLLAWPMKGTLTQGYGNTGFTKLGYSYHNGIDIAAPAGTPIYAAADGVVQATGTGNGAYGNWVAIKHSTGKFAGKEIITLYAHMSSFRMKTGQSVEMGDLVGFEGNTGNTTRLLYGPHRGYHLHFTVFDARGFDIADGARQDLYGAYKVPYGAPYNPLDFL</sequence>
<dbReference type="CDD" id="cd12797">
    <property type="entry name" value="M23_peptidase"/>
    <property type="match status" value="1"/>
</dbReference>
<dbReference type="GO" id="GO:0004222">
    <property type="term" value="F:metalloendopeptidase activity"/>
    <property type="evidence" value="ECO:0007669"/>
    <property type="project" value="TreeGrafter"/>
</dbReference>
<dbReference type="Proteomes" id="UP000177610">
    <property type="component" value="Unassembled WGS sequence"/>
</dbReference>
<feature type="chain" id="PRO_5009520110" description="M23ase beta-sheet core domain-containing protein" evidence="2">
    <location>
        <begin position="34"/>
        <end position="435"/>
    </location>
</feature>
<organism evidence="4 5">
    <name type="scientific">Candidatus Doudnabacteria bacterium RIFCSPHIGHO2_01_FULL_41_86</name>
    <dbReference type="NCBI Taxonomy" id="1817821"/>
    <lineage>
        <taxon>Bacteria</taxon>
        <taxon>Candidatus Doudnaibacteriota</taxon>
    </lineage>
</organism>
<dbReference type="InterPro" id="IPR011055">
    <property type="entry name" value="Dup_hybrid_motif"/>
</dbReference>
<name>A0A1F5N886_9BACT</name>
<dbReference type="InterPro" id="IPR016047">
    <property type="entry name" value="M23ase_b-sheet_dom"/>
</dbReference>